<dbReference type="RefSeq" id="XP_001025239.1">
    <property type="nucleotide sequence ID" value="XM_001025239.3"/>
</dbReference>
<evidence type="ECO:0000313" key="4">
    <source>
        <dbReference type="Proteomes" id="UP000009168"/>
    </source>
</evidence>
<feature type="compositionally biased region" description="Polar residues" evidence="2">
    <location>
        <begin position="1"/>
        <end position="16"/>
    </location>
</feature>
<dbReference type="InParanoid" id="I7MMJ8"/>
<dbReference type="PANTHER" id="PTHR34726">
    <property type="entry name" value="GBP DOMAIN-CONTAINING PROTEIN"/>
    <property type="match status" value="1"/>
</dbReference>
<keyword evidence="4" id="KW-1185">Reference proteome</keyword>
<evidence type="ECO:0000256" key="1">
    <source>
        <dbReference type="SAM" id="Coils"/>
    </source>
</evidence>
<name>I7MMJ8_TETTS</name>
<dbReference type="AlphaFoldDB" id="I7MMJ8"/>
<feature type="region of interest" description="Disordered" evidence="2">
    <location>
        <begin position="1"/>
        <end position="20"/>
    </location>
</feature>
<dbReference type="PANTHER" id="PTHR34726:SF1">
    <property type="entry name" value="G DOMAIN-CONTAINING PROTEIN"/>
    <property type="match status" value="1"/>
</dbReference>
<dbReference type="GeneID" id="7834377"/>
<feature type="coiled-coil region" evidence="1">
    <location>
        <begin position="70"/>
        <end position="131"/>
    </location>
</feature>
<dbReference type="EMBL" id="GG662429">
    <property type="protein sequence ID" value="EAS04994.1"/>
    <property type="molecule type" value="Genomic_DNA"/>
</dbReference>
<organism evidence="3 4">
    <name type="scientific">Tetrahymena thermophila (strain SB210)</name>
    <dbReference type="NCBI Taxonomy" id="312017"/>
    <lineage>
        <taxon>Eukaryota</taxon>
        <taxon>Sar</taxon>
        <taxon>Alveolata</taxon>
        <taxon>Ciliophora</taxon>
        <taxon>Intramacronucleata</taxon>
        <taxon>Oligohymenophorea</taxon>
        <taxon>Hymenostomatida</taxon>
        <taxon>Tetrahymenina</taxon>
        <taxon>Tetrahymenidae</taxon>
        <taxon>Tetrahymena</taxon>
    </lineage>
</organism>
<evidence type="ECO:0008006" key="5">
    <source>
        <dbReference type="Google" id="ProtNLM"/>
    </source>
</evidence>
<protein>
    <recommendedName>
        <fullName evidence="5">50S ribosome-binding GTPase</fullName>
    </recommendedName>
</protein>
<dbReference type="OrthoDB" id="10043329at2759"/>
<gene>
    <name evidence="3" type="ORF">TTHERM_00836660</name>
</gene>
<reference evidence="4" key="1">
    <citation type="journal article" date="2006" name="PLoS Biol.">
        <title>Macronuclear genome sequence of the ciliate Tetrahymena thermophila, a model eukaryote.</title>
        <authorList>
            <person name="Eisen J.A."/>
            <person name="Coyne R.S."/>
            <person name="Wu M."/>
            <person name="Wu D."/>
            <person name="Thiagarajan M."/>
            <person name="Wortman J.R."/>
            <person name="Badger J.H."/>
            <person name="Ren Q."/>
            <person name="Amedeo P."/>
            <person name="Jones K.M."/>
            <person name="Tallon L.J."/>
            <person name="Delcher A.L."/>
            <person name="Salzberg S.L."/>
            <person name="Silva J.C."/>
            <person name="Haas B.J."/>
            <person name="Majoros W.H."/>
            <person name="Farzad M."/>
            <person name="Carlton J.M."/>
            <person name="Smith R.K. Jr."/>
            <person name="Garg J."/>
            <person name="Pearlman R.E."/>
            <person name="Karrer K.M."/>
            <person name="Sun L."/>
            <person name="Manning G."/>
            <person name="Elde N.C."/>
            <person name="Turkewitz A.P."/>
            <person name="Asai D.J."/>
            <person name="Wilkes D.E."/>
            <person name="Wang Y."/>
            <person name="Cai H."/>
            <person name="Collins K."/>
            <person name="Stewart B.A."/>
            <person name="Lee S.R."/>
            <person name="Wilamowska K."/>
            <person name="Weinberg Z."/>
            <person name="Ruzzo W.L."/>
            <person name="Wloga D."/>
            <person name="Gaertig J."/>
            <person name="Frankel J."/>
            <person name="Tsao C.-C."/>
            <person name="Gorovsky M.A."/>
            <person name="Keeling P.J."/>
            <person name="Waller R.F."/>
            <person name="Patron N.J."/>
            <person name="Cherry J.M."/>
            <person name="Stover N.A."/>
            <person name="Krieger C.J."/>
            <person name="del Toro C."/>
            <person name="Ryder H.F."/>
            <person name="Williamson S.C."/>
            <person name="Barbeau R.A."/>
            <person name="Hamilton E.P."/>
            <person name="Orias E."/>
        </authorList>
    </citation>
    <scope>NUCLEOTIDE SEQUENCE [LARGE SCALE GENOMIC DNA]</scope>
    <source>
        <strain evidence="4">SB210</strain>
    </source>
</reference>
<dbReference type="HOGENOM" id="CLU_447998_0_0_1"/>
<evidence type="ECO:0000256" key="2">
    <source>
        <dbReference type="SAM" id="MobiDB-lite"/>
    </source>
</evidence>
<evidence type="ECO:0000313" key="3">
    <source>
        <dbReference type="EMBL" id="EAS04994.1"/>
    </source>
</evidence>
<sequence>MSNPQINQVNQQSINDPNLDVKEIQKALGDEVNERKPNQQQINDQIPVLEKVETQKDDSNDIEVDIQAKYQKLEDQYGNLQSLFVQFQNETSKLLQDQSDNINKQQLQSIIQKINESQKQLNNQNQVSRQDKDYFYGQSKNTNSYDVLISINSMYDLSNKQCKIEYFEKPNKTKEIIDSQQKCSIIGFQGVKNRGKTFLLNQLSDEKFPSAFYESTLGISAKVDIKDSSTKIYLDSEGVQKPAKFNWNDAYKSKNKNSRNEEDEAKFLSQMQEQVIQSFFDIKATEQLQQEFLLQSCEIVIIVVGMLSIEDQKLISSIIDRKLSCQIIVVHNYKEIKEIKHVQDHIEHSLMYQFPLAIHSPDLKLKTNKEHNKIAYIDRRYKNVVHIIFANNKSEAGDYFNQFSLEYIRQKIQLHSRNKSFCISERFTKFLNDYLPNYIEFVDQPKTFDKTLVKKEANNNEFIISLSENLKINRIKDITLDVFGRIINAINYTVVEFDKNNQKYKRIDIELPGNTYFENDNCLVQTDDKGRTQLVIKALKKLDQTVQGTIILEDKRLYGEFILKVIIGKPEEKLTQVGKIINNNNGVHSILFLNESSEQDCLGDDDDNNV</sequence>
<accession>I7MMJ8</accession>
<proteinExistence type="predicted"/>
<dbReference type="Proteomes" id="UP000009168">
    <property type="component" value="Unassembled WGS sequence"/>
</dbReference>
<dbReference type="KEGG" id="tet:TTHERM_00836660"/>
<keyword evidence="1" id="KW-0175">Coiled coil</keyword>